<dbReference type="InterPro" id="IPR000620">
    <property type="entry name" value="EamA_dom"/>
</dbReference>
<dbReference type="Pfam" id="PF00892">
    <property type="entry name" value="EamA"/>
    <property type="match status" value="2"/>
</dbReference>
<feature type="transmembrane region" description="Helical" evidence="1">
    <location>
        <begin position="137"/>
        <end position="156"/>
    </location>
</feature>
<dbReference type="PANTHER" id="PTHR22911">
    <property type="entry name" value="ACYL-MALONYL CONDENSING ENZYME-RELATED"/>
    <property type="match status" value="1"/>
</dbReference>
<evidence type="ECO:0000313" key="4">
    <source>
        <dbReference type="Proteomes" id="UP000709466"/>
    </source>
</evidence>
<name>A0ABX0VUE8_9RHOB</name>
<proteinExistence type="predicted"/>
<keyword evidence="1" id="KW-0472">Membrane</keyword>
<evidence type="ECO:0000256" key="1">
    <source>
        <dbReference type="SAM" id="Phobius"/>
    </source>
</evidence>
<dbReference type="PANTHER" id="PTHR22911:SF135">
    <property type="entry name" value="BLR4310 PROTEIN"/>
    <property type="match status" value="1"/>
</dbReference>
<feature type="domain" description="EamA" evidence="2">
    <location>
        <begin position="2"/>
        <end position="128"/>
    </location>
</feature>
<evidence type="ECO:0000313" key="3">
    <source>
        <dbReference type="EMBL" id="NIY71676.1"/>
    </source>
</evidence>
<dbReference type="EMBL" id="JAATOP010000002">
    <property type="protein sequence ID" value="NIY71676.1"/>
    <property type="molecule type" value="Genomic_DNA"/>
</dbReference>
<dbReference type="InterPro" id="IPR037185">
    <property type="entry name" value="EmrE-like"/>
</dbReference>
<keyword evidence="4" id="KW-1185">Reference proteome</keyword>
<keyword evidence="1" id="KW-0812">Transmembrane</keyword>
<keyword evidence="1" id="KW-1133">Transmembrane helix</keyword>
<feature type="transmembrane region" description="Helical" evidence="1">
    <location>
        <begin position="168"/>
        <end position="186"/>
    </location>
</feature>
<feature type="transmembrane region" description="Helical" evidence="1">
    <location>
        <begin position="114"/>
        <end position="131"/>
    </location>
</feature>
<accession>A0ABX0VUE8</accession>
<feature type="transmembrane region" description="Helical" evidence="1">
    <location>
        <begin position="24"/>
        <end position="43"/>
    </location>
</feature>
<feature type="transmembrane region" description="Helical" evidence="1">
    <location>
        <begin position="89"/>
        <end position="105"/>
    </location>
</feature>
<sequence length="275" mass="29402">MIASMAGFAIEDALLKLGAETLPLGQVVTMTGLSGMVVFAVLIKLSGQKLYSREYFGPTMRIRALFEIMGRITYTASFTLIPIITATAILQATPLVVVAGAALFLKEPVGWRRWTAIMIGLVGVMLILRPWSATFDILAMLAVAGMIGFAGRDLATRAAAPSLSNFQLGLNGYAMLSIAGALIWSFNPDIVPMSGGELGVLFCAIVGGIMGYYALTIAMRRGDVATVTPWRYSRLIFGAILGALMFNESIPTLTLIGSLIVVGSGVFTLLRVRRR</sequence>
<dbReference type="Proteomes" id="UP000709466">
    <property type="component" value="Unassembled WGS sequence"/>
</dbReference>
<comment type="caution">
    <text evidence="3">The sequence shown here is derived from an EMBL/GenBank/DDBJ whole genome shotgun (WGS) entry which is preliminary data.</text>
</comment>
<feature type="transmembrane region" description="Helical" evidence="1">
    <location>
        <begin position="253"/>
        <end position="272"/>
    </location>
</feature>
<feature type="transmembrane region" description="Helical" evidence="1">
    <location>
        <begin position="230"/>
        <end position="247"/>
    </location>
</feature>
<protein>
    <submittedName>
        <fullName evidence="3">DMT family transporter</fullName>
    </submittedName>
</protein>
<reference evidence="3 4" key="1">
    <citation type="submission" date="2020-03" db="EMBL/GenBank/DDBJ databases">
        <title>Bacterial isolates of synthetic phycosphere.</title>
        <authorList>
            <person name="Fu H."/>
            <person name="Moran M.A."/>
        </authorList>
    </citation>
    <scope>NUCLEOTIDE SEQUENCE [LARGE SCALE GENOMIC DNA]</scope>
    <source>
        <strain evidence="3 4">HF1</strain>
    </source>
</reference>
<feature type="domain" description="EamA" evidence="2">
    <location>
        <begin position="140"/>
        <end position="267"/>
    </location>
</feature>
<organism evidence="3 4">
    <name type="scientific">Marivivens donghaensis</name>
    <dbReference type="NCBI Taxonomy" id="1699413"/>
    <lineage>
        <taxon>Bacteria</taxon>
        <taxon>Pseudomonadati</taxon>
        <taxon>Pseudomonadota</taxon>
        <taxon>Alphaproteobacteria</taxon>
        <taxon>Rhodobacterales</taxon>
        <taxon>Paracoccaceae</taxon>
        <taxon>Marivivens group</taxon>
        <taxon>Marivivens</taxon>
    </lineage>
</organism>
<feature type="transmembrane region" description="Helical" evidence="1">
    <location>
        <begin position="198"/>
        <end position="218"/>
    </location>
</feature>
<dbReference type="SUPFAM" id="SSF103481">
    <property type="entry name" value="Multidrug resistance efflux transporter EmrE"/>
    <property type="match status" value="2"/>
</dbReference>
<dbReference type="Gene3D" id="1.10.3730.20">
    <property type="match status" value="1"/>
</dbReference>
<evidence type="ECO:0000259" key="2">
    <source>
        <dbReference type="Pfam" id="PF00892"/>
    </source>
</evidence>
<gene>
    <name evidence="3" type="ORF">HCZ30_04415</name>
</gene>